<evidence type="ECO:0000313" key="2">
    <source>
        <dbReference type="Proteomes" id="UP001062846"/>
    </source>
</evidence>
<sequence>MGSLVGDGEEDQYSPLLTKNFSDTDAEKPFQRTGTIWTAVAHVITGVIGAGVLSLAWSTAQLGWIAGPLIMVVFAAITILSANLLCDCYRSPDPDCGPDRNRSYMGAVQFYLENREIKGSIGGVAADSTADKVWLVLQALGDIAFASSYSVILLEIQDTLKSPPPERKTMKKASMTAILITTFFYLCCGCFGYAAFGSDTPGNLLTGFGFYEPYWLVDFANACIVLHLVGGYQVYSQVVFAFAEGWFGGKFPNSGFVNNFYSFKLPLIPAFQLNPLRLCFRTAYVVTSTKTGGPERKKLKSDHLTNWWTREEEIEKTKRVLLIPSRFYRPQGELEKIMGSLVVEGEEDQHSPLLTTNFSDTDAEKPFQRTGTTWTAVAHVITGVIGAGVLSLAWSTAQLGWIAGPLIMVVFAAITIFSANLLCDCYRSPDPDCGPDRNRSYMNAVQFYLGENHKRVCGVFLNEGFFGGAVAYVITSAASVKAIEKSNCYHNQGHDAPCNYGDTTYMLLFGGVQIIVSQIPDFHNMAWLSIVAAIMSFTYASIGLGLGFAKVVENREIKGSIGGVAADSTADKVWLVLQALGDIAFAYSYSVILLEIQDTLKSPPPERKTMKKASTAAVLITSFFYLSCGCFGYAAFGSDTPGNLLTGFGFYEPYWLVDFANACIVLHLVGGYQVYSQPVFAFVEGWFGGKFPSSGFVNNFYSFKLPLIPAFQLNPLRLCFRTAYVVSSTVIAMIFPYFNQVLGALGALNFWPLAIYFPVEMYIVQRKIGAWTTEWVVLQTFSIACLIVSILALIGSVQGLISAMLS</sequence>
<proteinExistence type="predicted"/>
<keyword evidence="2" id="KW-1185">Reference proteome</keyword>
<comment type="caution">
    <text evidence="1">The sequence shown here is derived from an EMBL/GenBank/DDBJ whole genome shotgun (WGS) entry which is preliminary data.</text>
</comment>
<name>A0ACC0NKY3_RHOML</name>
<organism evidence="1 2">
    <name type="scientific">Rhododendron molle</name>
    <name type="common">Chinese azalea</name>
    <name type="synonym">Azalea mollis</name>
    <dbReference type="NCBI Taxonomy" id="49168"/>
    <lineage>
        <taxon>Eukaryota</taxon>
        <taxon>Viridiplantae</taxon>
        <taxon>Streptophyta</taxon>
        <taxon>Embryophyta</taxon>
        <taxon>Tracheophyta</taxon>
        <taxon>Spermatophyta</taxon>
        <taxon>Magnoliopsida</taxon>
        <taxon>eudicotyledons</taxon>
        <taxon>Gunneridae</taxon>
        <taxon>Pentapetalae</taxon>
        <taxon>asterids</taxon>
        <taxon>Ericales</taxon>
        <taxon>Ericaceae</taxon>
        <taxon>Ericoideae</taxon>
        <taxon>Rhodoreae</taxon>
        <taxon>Rhododendron</taxon>
    </lineage>
</organism>
<protein>
    <submittedName>
        <fullName evidence="1">Uncharacterized protein</fullName>
    </submittedName>
</protein>
<reference evidence="1" key="1">
    <citation type="submission" date="2022-02" db="EMBL/GenBank/DDBJ databases">
        <title>Plant Genome Project.</title>
        <authorList>
            <person name="Zhang R.-G."/>
        </authorList>
    </citation>
    <scope>NUCLEOTIDE SEQUENCE</scope>
    <source>
        <strain evidence="1">AT1</strain>
    </source>
</reference>
<evidence type="ECO:0000313" key="1">
    <source>
        <dbReference type="EMBL" id="KAI8553855.1"/>
    </source>
</evidence>
<accession>A0ACC0NKY3</accession>
<dbReference type="EMBL" id="CM046392">
    <property type="protein sequence ID" value="KAI8553855.1"/>
    <property type="molecule type" value="Genomic_DNA"/>
</dbReference>
<gene>
    <name evidence="1" type="ORF">RHMOL_Rhmol05G0048300</name>
</gene>
<dbReference type="Proteomes" id="UP001062846">
    <property type="component" value="Chromosome 5"/>
</dbReference>